<dbReference type="EMBL" id="JASGXD010000003">
    <property type="protein sequence ID" value="KAK6007079.1"/>
    <property type="molecule type" value="Genomic_DNA"/>
</dbReference>
<organism evidence="7 8">
    <name type="scientific">Aureobasidium pullulans</name>
    <name type="common">Black yeast</name>
    <name type="synonym">Pullularia pullulans</name>
    <dbReference type="NCBI Taxonomy" id="5580"/>
    <lineage>
        <taxon>Eukaryota</taxon>
        <taxon>Fungi</taxon>
        <taxon>Dikarya</taxon>
        <taxon>Ascomycota</taxon>
        <taxon>Pezizomycotina</taxon>
        <taxon>Dothideomycetes</taxon>
        <taxon>Dothideomycetidae</taxon>
        <taxon>Dothideales</taxon>
        <taxon>Saccotheciaceae</taxon>
        <taxon>Aureobasidium</taxon>
    </lineage>
</organism>
<proteinExistence type="predicted"/>
<dbReference type="Proteomes" id="UP001341245">
    <property type="component" value="Unassembled WGS sequence"/>
</dbReference>
<dbReference type="PANTHER" id="PTHR43066">
    <property type="entry name" value="RHOMBOID-RELATED PROTEIN"/>
    <property type="match status" value="1"/>
</dbReference>
<dbReference type="InterPro" id="IPR035952">
    <property type="entry name" value="Rhomboid-like_sf"/>
</dbReference>
<dbReference type="SUPFAM" id="SSF144091">
    <property type="entry name" value="Rhomboid-like"/>
    <property type="match status" value="1"/>
</dbReference>
<evidence type="ECO:0000256" key="3">
    <source>
        <dbReference type="ARBA" id="ARBA00022989"/>
    </source>
</evidence>
<keyword evidence="4 6" id="KW-0472">Membrane</keyword>
<comment type="caution">
    <text evidence="7">The sequence shown here is derived from an EMBL/GenBank/DDBJ whole genome shotgun (WGS) entry which is preliminary data.</text>
</comment>
<feature type="transmembrane region" description="Helical" evidence="6">
    <location>
        <begin position="87"/>
        <end position="110"/>
    </location>
</feature>
<sequence>MLASGFSNAPLSKYLVMAVVAASLVASITDTKHLFWIMVKPHISDYRQLWRCLTWPLVYTNSTEVLFSAMTLYQLRIIERLWGSRKFASFILATLPYTVLLPPLLLVLIIRPLSFFNINYLPAGPTAIVFALLAQYHAAIPYMYKYQLSASDSPHSSSSSAINLTSKSTSYLLPLQLALSQLPGSAIVAAVGWLVGYAYRREILPGAATWRIPDLSAGKRERERFEGLRRRMEGEAATASGSRVEESDGGRRRTIGGQLLDQFRGS</sequence>
<evidence type="ECO:0008006" key="9">
    <source>
        <dbReference type="Google" id="ProtNLM"/>
    </source>
</evidence>
<gene>
    <name evidence="7" type="ORF">QM012_006087</name>
</gene>
<feature type="region of interest" description="Disordered" evidence="5">
    <location>
        <begin position="227"/>
        <end position="266"/>
    </location>
</feature>
<keyword evidence="3 6" id="KW-1133">Transmembrane helix</keyword>
<dbReference type="PANTHER" id="PTHR43066:SF21">
    <property type="entry name" value="UBIQUITIN-ASSOCIATED DOMAIN-CONTAINING PROTEIN 2"/>
    <property type="match status" value="1"/>
</dbReference>
<evidence type="ECO:0000313" key="7">
    <source>
        <dbReference type="EMBL" id="KAK6007079.1"/>
    </source>
</evidence>
<feature type="transmembrane region" description="Helical" evidence="6">
    <location>
        <begin position="122"/>
        <end position="144"/>
    </location>
</feature>
<evidence type="ECO:0000256" key="6">
    <source>
        <dbReference type="SAM" id="Phobius"/>
    </source>
</evidence>
<feature type="transmembrane region" description="Helical" evidence="6">
    <location>
        <begin position="55"/>
        <end position="75"/>
    </location>
</feature>
<evidence type="ECO:0000256" key="2">
    <source>
        <dbReference type="ARBA" id="ARBA00022692"/>
    </source>
</evidence>
<keyword evidence="2 6" id="KW-0812">Transmembrane</keyword>
<accession>A0ABR0TRK5</accession>
<dbReference type="SMART" id="SM01160">
    <property type="entry name" value="DUF1751"/>
    <property type="match status" value="1"/>
</dbReference>
<keyword evidence="8" id="KW-1185">Reference proteome</keyword>
<reference evidence="7 8" key="1">
    <citation type="submission" date="2023-11" db="EMBL/GenBank/DDBJ databases">
        <title>Draft genome sequence and annotation of the polyextremotolerant black yeast-like fungus Aureobasidium pullulans NRRL 62042.</title>
        <authorList>
            <person name="Dielentheis-Frenken M.R.E."/>
            <person name="Wibberg D."/>
            <person name="Blank L.M."/>
            <person name="Tiso T."/>
        </authorList>
    </citation>
    <scope>NUCLEOTIDE SEQUENCE [LARGE SCALE GENOMIC DNA]</scope>
    <source>
        <strain evidence="7 8">NRRL 62042</strain>
    </source>
</reference>
<evidence type="ECO:0000256" key="1">
    <source>
        <dbReference type="ARBA" id="ARBA00004141"/>
    </source>
</evidence>
<comment type="subcellular location">
    <subcellularLocation>
        <location evidence="1">Membrane</location>
        <topology evidence="1">Multi-pass membrane protein</topology>
    </subcellularLocation>
</comment>
<dbReference type="InterPro" id="IPR013861">
    <property type="entry name" value="TMEM115/Pdh1/Rbl19"/>
</dbReference>
<evidence type="ECO:0000256" key="5">
    <source>
        <dbReference type="SAM" id="MobiDB-lite"/>
    </source>
</evidence>
<protein>
    <recommendedName>
        <fullName evidence="9">DSC E3 ubiquitin ligase complex subunit 2</fullName>
    </recommendedName>
</protein>
<evidence type="ECO:0000256" key="4">
    <source>
        <dbReference type="ARBA" id="ARBA00023136"/>
    </source>
</evidence>
<dbReference type="Gene3D" id="1.20.1540.10">
    <property type="entry name" value="Rhomboid-like"/>
    <property type="match status" value="1"/>
</dbReference>
<evidence type="ECO:0000313" key="8">
    <source>
        <dbReference type="Proteomes" id="UP001341245"/>
    </source>
</evidence>
<name>A0ABR0TRK5_AURPU</name>
<dbReference type="Pfam" id="PF08551">
    <property type="entry name" value="DUF1751"/>
    <property type="match status" value="1"/>
</dbReference>